<dbReference type="Pfam" id="PF02179">
    <property type="entry name" value="BAG"/>
    <property type="match status" value="1"/>
</dbReference>
<dbReference type="Proteomes" id="UP000091857">
    <property type="component" value="Chromosome 1"/>
</dbReference>
<dbReference type="Gene3D" id="3.10.20.90">
    <property type="entry name" value="Phosphatidylinositol 3-kinase Catalytic Subunit, Chain A, domain 1"/>
    <property type="match status" value="1"/>
</dbReference>
<dbReference type="PANTHER" id="PTHR12329:SF36">
    <property type="entry name" value="UBIQUITIN-LIKE DOMAIN-CONTAINING PROTEIN"/>
    <property type="match status" value="1"/>
</dbReference>
<sequence length="290" mass="32988">MKMESMKSKMKWVFNAANKSTLNGRCNGNINVEDLEIRPGGMLVQKRISNSNQNSVPIPSIKIRIKYGSLNYQICINSQASFGELKKVLAEQTGVHPQDQKLIYKKKERDSKAFLDIAGVKDGSKLMLIEDITSRERRSLEMLKSAKKEKASKHLQQIILEVDKFHTKVKALESTGSRGEKVAELDVDNLIDVLMTILVSLDGIAAEGDLKLQKGMQERRVQKYIETLDMLKLKLQLLNSIDNRIEEKISKQEEENSTGIKPKPMQKPVQQQILMHSESFVITTNWETFD</sequence>
<dbReference type="GO" id="GO:0000774">
    <property type="term" value="F:adenyl-nucleotide exchange factor activity"/>
    <property type="evidence" value="ECO:0000318"/>
    <property type="project" value="GO_Central"/>
</dbReference>
<dbReference type="InterPro" id="IPR000626">
    <property type="entry name" value="Ubiquitin-like_dom"/>
</dbReference>
<keyword evidence="1" id="KW-0143">Chaperone</keyword>
<dbReference type="GO" id="GO:0005737">
    <property type="term" value="C:cytoplasm"/>
    <property type="evidence" value="ECO:0000318"/>
    <property type="project" value="GO_Central"/>
</dbReference>
<evidence type="ECO:0000313" key="3">
    <source>
        <dbReference type="EMBL" id="OAY59874.1"/>
    </source>
</evidence>
<evidence type="ECO:0000256" key="1">
    <source>
        <dbReference type="ARBA" id="ARBA00023186"/>
    </source>
</evidence>
<evidence type="ECO:0000313" key="4">
    <source>
        <dbReference type="Proteomes" id="UP000091857"/>
    </source>
</evidence>
<proteinExistence type="predicted"/>
<dbReference type="SUPFAM" id="SSF63491">
    <property type="entry name" value="BAG domain"/>
    <property type="match status" value="1"/>
</dbReference>
<dbReference type="EMBL" id="CM004387">
    <property type="protein sequence ID" value="OAY59874.1"/>
    <property type="molecule type" value="Genomic_DNA"/>
</dbReference>
<dbReference type="OrthoDB" id="776628at2759"/>
<comment type="caution">
    <text evidence="3">The sequence shown here is derived from an EMBL/GenBank/DDBJ whole genome shotgun (WGS) entry which is preliminary data.</text>
</comment>
<dbReference type="PANTHER" id="PTHR12329">
    <property type="entry name" value="BCL2-ASSOCIATED ATHANOGENE"/>
    <property type="match status" value="1"/>
</dbReference>
<organism evidence="3 4">
    <name type="scientific">Manihot esculenta</name>
    <name type="common">Cassava</name>
    <name type="synonym">Jatropha manihot</name>
    <dbReference type="NCBI Taxonomy" id="3983"/>
    <lineage>
        <taxon>Eukaryota</taxon>
        <taxon>Viridiplantae</taxon>
        <taxon>Streptophyta</taxon>
        <taxon>Embryophyta</taxon>
        <taxon>Tracheophyta</taxon>
        <taxon>Spermatophyta</taxon>
        <taxon>Magnoliopsida</taxon>
        <taxon>eudicotyledons</taxon>
        <taxon>Gunneridae</taxon>
        <taxon>Pentapetalae</taxon>
        <taxon>rosids</taxon>
        <taxon>fabids</taxon>
        <taxon>Malpighiales</taxon>
        <taxon>Euphorbiaceae</taxon>
        <taxon>Crotonoideae</taxon>
        <taxon>Manihoteae</taxon>
        <taxon>Manihot</taxon>
    </lineage>
</organism>
<keyword evidence="4" id="KW-1185">Reference proteome</keyword>
<evidence type="ECO:0000259" key="2">
    <source>
        <dbReference type="PROSITE" id="PS50053"/>
    </source>
</evidence>
<accession>A0A2C9WIH1</accession>
<dbReference type="InterPro" id="IPR039773">
    <property type="entry name" value="BAG_chaperone_regulator"/>
</dbReference>
<dbReference type="GO" id="GO:0050821">
    <property type="term" value="P:protein stabilization"/>
    <property type="evidence" value="ECO:0000318"/>
    <property type="project" value="GO_Central"/>
</dbReference>
<dbReference type="InterPro" id="IPR036533">
    <property type="entry name" value="BAG_dom_sf"/>
</dbReference>
<gene>
    <name evidence="3" type="ORF">MANES_01G066900v8</name>
</gene>
<dbReference type="InterPro" id="IPR029071">
    <property type="entry name" value="Ubiquitin-like_domsf"/>
</dbReference>
<protein>
    <recommendedName>
        <fullName evidence="2">Ubiquitin-like domain-containing protein</fullName>
    </recommendedName>
</protein>
<dbReference type="OMA" id="QRDSMKW"/>
<reference evidence="4" key="1">
    <citation type="journal article" date="2016" name="Nat. Biotechnol.">
        <title>Sequencing wild and cultivated cassava and related species reveals extensive interspecific hybridization and genetic diversity.</title>
        <authorList>
            <person name="Bredeson J.V."/>
            <person name="Lyons J.B."/>
            <person name="Prochnik S.E."/>
            <person name="Wu G.A."/>
            <person name="Ha C.M."/>
            <person name="Edsinger-Gonzales E."/>
            <person name="Grimwood J."/>
            <person name="Schmutz J."/>
            <person name="Rabbi I.Y."/>
            <person name="Egesi C."/>
            <person name="Nauluvula P."/>
            <person name="Lebot V."/>
            <person name="Ndunguru J."/>
            <person name="Mkamilo G."/>
            <person name="Bart R.S."/>
            <person name="Setter T.L."/>
            <person name="Gleadow R.M."/>
            <person name="Kulakow P."/>
            <person name="Ferguson M.E."/>
            <person name="Rounsley S."/>
            <person name="Rokhsar D.S."/>
        </authorList>
    </citation>
    <scope>NUCLEOTIDE SEQUENCE [LARGE SCALE GENOMIC DNA]</scope>
    <source>
        <strain evidence="4">cv. AM560-2</strain>
    </source>
</reference>
<name>A0A2C9WIH1_MANES</name>
<dbReference type="SUPFAM" id="SSF54236">
    <property type="entry name" value="Ubiquitin-like"/>
    <property type="match status" value="1"/>
</dbReference>
<dbReference type="PROSITE" id="PS50053">
    <property type="entry name" value="UBIQUITIN_2"/>
    <property type="match status" value="1"/>
</dbReference>
<dbReference type="Pfam" id="PF00240">
    <property type="entry name" value="ubiquitin"/>
    <property type="match status" value="1"/>
</dbReference>
<feature type="domain" description="Ubiquitin-like" evidence="2">
    <location>
        <begin position="59"/>
        <end position="129"/>
    </location>
</feature>
<dbReference type="InterPro" id="IPR003103">
    <property type="entry name" value="BAG_domain"/>
</dbReference>
<dbReference type="GO" id="GO:0051087">
    <property type="term" value="F:protein-folding chaperone binding"/>
    <property type="evidence" value="ECO:0000318"/>
    <property type="project" value="GO_Central"/>
</dbReference>
<dbReference type="Gene3D" id="1.20.58.120">
    <property type="entry name" value="BAG domain"/>
    <property type="match status" value="1"/>
</dbReference>
<dbReference type="Gramene" id="Manes.01G066900.1.v8.1">
    <property type="protein sequence ID" value="Manes.01G066900.1.v8.1.CDS"/>
    <property type="gene ID" value="Manes.01G066900.v8.1"/>
</dbReference>
<dbReference type="AlphaFoldDB" id="A0A2C9WIH1"/>
<dbReference type="STRING" id="3983.A0A2C9WIH1"/>